<sequence length="556" mass="61611">MSEESSRGKESDEDTDNESGLVTDSEELGAEGWPKSSVKVFGSADSAIYKATITGDINGLRASLDDPECSLLKQVSPQKNTILHIAASRGHDHLVGPIHGRCPYHFNSKNSTGDLPLHLAASSGHLSTVKCLISNIGTGFVSSTCRNSMLIEKEVKFILEQKNTEDNTPLHLALKNRHKEVSGFLFNQNKQVLCRLNKEEKSPLYMAVEAGYLDLVKGMMKYLSVIDDLDQMMTGKSILHAAIKTRNKEVLELLLSYRLRVMALVVENGMTPLSFAASIDSIELLNRRGQNILHIAAMNGKANVVSHMLKVPELENLINGRDKKGNTPLHLATAKVHPKVVSILTWDKRVGLELANKRGMIALDIAENYKGSVPSLQQRLTWQTLRYANVPRTPRSTSQSLKKQSFTMPGGYNGSDPNKGLATMFEKHTFHVFLISNTIAMYSSMVVAVVLIWAQLSDVNLIIASLKLALPLLGIALTMVSSTFMTGVYLVVNKLTWLANFILIIGLVFLLIVLVLFVPLFLPSSLNHKMLRYIFYYPFYLLILVTQNNDDDNSTL</sequence>
<dbReference type="PANTHER" id="PTHR24186:SF46">
    <property type="entry name" value="PROTEIN ACCELERATED CELL DEATH 6-LIKE"/>
    <property type="match status" value="1"/>
</dbReference>
<dbReference type="PANTHER" id="PTHR24186">
    <property type="entry name" value="PROTEIN PHOSPHATASE 1 REGULATORY SUBUNIT"/>
    <property type="match status" value="1"/>
</dbReference>
<name>A0A5J5A5D6_9ASTE</name>
<evidence type="ECO:0000259" key="10">
    <source>
        <dbReference type="Pfam" id="PF13962"/>
    </source>
</evidence>
<dbReference type="InterPro" id="IPR026961">
    <property type="entry name" value="PGG_dom"/>
</dbReference>
<dbReference type="SMART" id="SM00248">
    <property type="entry name" value="ANK"/>
    <property type="match status" value="7"/>
</dbReference>
<dbReference type="OrthoDB" id="598775at2759"/>
<dbReference type="AlphaFoldDB" id="A0A5J5A5D6"/>
<evidence type="ECO:0000313" key="11">
    <source>
        <dbReference type="EMBL" id="KAA8525042.1"/>
    </source>
</evidence>
<keyword evidence="5 7" id="KW-0040">ANK repeat</keyword>
<feature type="transmembrane region" description="Helical" evidence="9">
    <location>
        <begin position="530"/>
        <end position="547"/>
    </location>
</feature>
<organism evidence="11 12">
    <name type="scientific">Nyssa sinensis</name>
    <dbReference type="NCBI Taxonomy" id="561372"/>
    <lineage>
        <taxon>Eukaryota</taxon>
        <taxon>Viridiplantae</taxon>
        <taxon>Streptophyta</taxon>
        <taxon>Embryophyta</taxon>
        <taxon>Tracheophyta</taxon>
        <taxon>Spermatophyta</taxon>
        <taxon>Magnoliopsida</taxon>
        <taxon>eudicotyledons</taxon>
        <taxon>Gunneridae</taxon>
        <taxon>Pentapetalae</taxon>
        <taxon>asterids</taxon>
        <taxon>Cornales</taxon>
        <taxon>Nyssaceae</taxon>
        <taxon>Nyssa</taxon>
    </lineage>
</organism>
<proteinExistence type="predicted"/>
<feature type="compositionally biased region" description="Polar residues" evidence="8">
    <location>
        <begin position="394"/>
        <end position="407"/>
    </location>
</feature>
<protein>
    <recommendedName>
        <fullName evidence="10">PGG domain-containing protein</fullName>
    </recommendedName>
</protein>
<comment type="subcellular location">
    <subcellularLocation>
        <location evidence="1">Membrane</location>
        <topology evidence="1">Multi-pass membrane protein</topology>
    </subcellularLocation>
</comment>
<evidence type="ECO:0000256" key="8">
    <source>
        <dbReference type="SAM" id="MobiDB-lite"/>
    </source>
</evidence>
<feature type="domain" description="PGG" evidence="10">
    <location>
        <begin position="405"/>
        <end position="491"/>
    </location>
</feature>
<keyword evidence="4 9" id="KW-1133">Transmembrane helix</keyword>
<feature type="region of interest" description="Disordered" evidence="8">
    <location>
        <begin position="393"/>
        <end position="412"/>
    </location>
</feature>
<dbReference type="Pfam" id="PF13962">
    <property type="entry name" value="PGG"/>
    <property type="match status" value="1"/>
</dbReference>
<feature type="compositionally biased region" description="Basic and acidic residues" evidence="8">
    <location>
        <begin position="1"/>
        <end position="10"/>
    </location>
</feature>
<evidence type="ECO:0000256" key="2">
    <source>
        <dbReference type="ARBA" id="ARBA00022692"/>
    </source>
</evidence>
<dbReference type="InterPro" id="IPR036770">
    <property type="entry name" value="Ankyrin_rpt-contain_sf"/>
</dbReference>
<dbReference type="Proteomes" id="UP000325577">
    <property type="component" value="Linkage Group LG4"/>
</dbReference>
<dbReference type="PROSITE" id="PS50297">
    <property type="entry name" value="ANK_REP_REGION"/>
    <property type="match status" value="1"/>
</dbReference>
<dbReference type="Gene3D" id="1.25.40.20">
    <property type="entry name" value="Ankyrin repeat-containing domain"/>
    <property type="match status" value="3"/>
</dbReference>
<accession>A0A5J5A5D6</accession>
<keyword evidence="3" id="KW-0677">Repeat</keyword>
<dbReference type="SUPFAM" id="SSF48403">
    <property type="entry name" value="Ankyrin repeat"/>
    <property type="match status" value="1"/>
</dbReference>
<dbReference type="InterPro" id="IPR002110">
    <property type="entry name" value="Ankyrin_rpt"/>
</dbReference>
<reference evidence="11 12" key="1">
    <citation type="submission" date="2019-09" db="EMBL/GenBank/DDBJ databases">
        <title>A chromosome-level genome assembly of the Chinese tupelo Nyssa sinensis.</title>
        <authorList>
            <person name="Yang X."/>
            <person name="Kang M."/>
            <person name="Yang Y."/>
            <person name="Xiong H."/>
            <person name="Wang M."/>
            <person name="Zhang Z."/>
            <person name="Wang Z."/>
            <person name="Wu H."/>
            <person name="Ma T."/>
            <person name="Liu J."/>
            <person name="Xi Z."/>
        </authorList>
    </citation>
    <scope>NUCLEOTIDE SEQUENCE [LARGE SCALE GENOMIC DNA]</scope>
    <source>
        <strain evidence="11">J267</strain>
        <tissue evidence="11">Leaf</tissue>
    </source>
</reference>
<evidence type="ECO:0000256" key="1">
    <source>
        <dbReference type="ARBA" id="ARBA00004141"/>
    </source>
</evidence>
<keyword evidence="2 9" id="KW-0812">Transmembrane</keyword>
<feature type="region of interest" description="Disordered" evidence="8">
    <location>
        <begin position="1"/>
        <end position="31"/>
    </location>
</feature>
<feature type="transmembrane region" description="Helical" evidence="9">
    <location>
        <begin position="432"/>
        <end position="456"/>
    </location>
</feature>
<evidence type="ECO:0000256" key="5">
    <source>
        <dbReference type="ARBA" id="ARBA00023043"/>
    </source>
</evidence>
<dbReference type="Pfam" id="PF12796">
    <property type="entry name" value="Ank_2"/>
    <property type="match status" value="3"/>
</dbReference>
<keyword evidence="12" id="KW-1185">Reference proteome</keyword>
<feature type="repeat" description="ANK" evidence="7">
    <location>
        <begin position="112"/>
        <end position="135"/>
    </location>
</feature>
<dbReference type="EMBL" id="CM018047">
    <property type="protein sequence ID" value="KAA8525042.1"/>
    <property type="molecule type" value="Genomic_DNA"/>
</dbReference>
<evidence type="ECO:0000256" key="4">
    <source>
        <dbReference type="ARBA" id="ARBA00022989"/>
    </source>
</evidence>
<keyword evidence="6 9" id="KW-0472">Membrane</keyword>
<evidence type="ECO:0000256" key="7">
    <source>
        <dbReference type="PROSITE-ProRule" id="PRU00023"/>
    </source>
</evidence>
<evidence type="ECO:0000313" key="12">
    <source>
        <dbReference type="Proteomes" id="UP000325577"/>
    </source>
</evidence>
<evidence type="ECO:0000256" key="6">
    <source>
        <dbReference type="ARBA" id="ARBA00023136"/>
    </source>
</evidence>
<feature type="transmembrane region" description="Helical" evidence="9">
    <location>
        <begin position="468"/>
        <end position="491"/>
    </location>
</feature>
<gene>
    <name evidence="11" type="ORF">F0562_011464</name>
</gene>
<dbReference type="GO" id="GO:0005886">
    <property type="term" value="C:plasma membrane"/>
    <property type="evidence" value="ECO:0007669"/>
    <property type="project" value="TreeGrafter"/>
</dbReference>
<feature type="transmembrane region" description="Helical" evidence="9">
    <location>
        <begin position="497"/>
        <end position="518"/>
    </location>
</feature>
<dbReference type="PROSITE" id="PS50088">
    <property type="entry name" value="ANK_REPEAT"/>
    <property type="match status" value="1"/>
</dbReference>
<evidence type="ECO:0000256" key="9">
    <source>
        <dbReference type="SAM" id="Phobius"/>
    </source>
</evidence>
<evidence type="ECO:0000256" key="3">
    <source>
        <dbReference type="ARBA" id="ARBA00022737"/>
    </source>
</evidence>